<dbReference type="HAMAP" id="MF_01217">
    <property type="entry name" value="Acyl_carrier"/>
    <property type="match status" value="1"/>
</dbReference>
<evidence type="ECO:0000256" key="2">
    <source>
        <dbReference type="ARBA" id="ARBA00005194"/>
    </source>
</evidence>
<dbReference type="PANTHER" id="PTHR20863:SF28">
    <property type="entry name" value="ACYL CARRIER PROTEIN, MITOCHONDRIAL"/>
    <property type="match status" value="1"/>
</dbReference>
<accession>A0A0M0KAC2</accession>
<dbReference type="AlphaFoldDB" id="A0A0M0KAC2"/>
<evidence type="ECO:0000256" key="10">
    <source>
        <dbReference type="ARBA" id="ARBA00022982"/>
    </source>
</evidence>
<evidence type="ECO:0000256" key="6">
    <source>
        <dbReference type="ARBA" id="ARBA00022516"/>
    </source>
</evidence>
<comment type="subcellular location">
    <subcellularLocation>
        <location evidence="1">Mitochondrion</location>
    </subcellularLocation>
</comment>
<name>A0A0M0KAC2_9EUKA</name>
<organism evidence="17 18">
    <name type="scientific">Chrysochromulina tobinii</name>
    <dbReference type="NCBI Taxonomy" id="1460289"/>
    <lineage>
        <taxon>Eukaryota</taxon>
        <taxon>Haptista</taxon>
        <taxon>Haptophyta</taxon>
        <taxon>Prymnesiophyceae</taxon>
        <taxon>Prymnesiales</taxon>
        <taxon>Chrysochromulinaceae</taxon>
        <taxon>Chrysochromulina</taxon>
    </lineage>
</organism>
<dbReference type="Gene3D" id="3.90.1410.10">
    <property type="entry name" value="set domain protein methyltransferase, domain 1"/>
    <property type="match status" value="1"/>
</dbReference>
<dbReference type="PROSITE" id="PS00012">
    <property type="entry name" value="PHOSPHOPANTETHEINE"/>
    <property type="match status" value="1"/>
</dbReference>
<dbReference type="PANTHER" id="PTHR20863">
    <property type="entry name" value="ACYL CARRIER PROTEIN"/>
    <property type="match status" value="1"/>
</dbReference>
<evidence type="ECO:0000256" key="7">
    <source>
        <dbReference type="ARBA" id="ARBA00022553"/>
    </source>
</evidence>
<dbReference type="SUPFAM" id="SSF47336">
    <property type="entry name" value="ACP-like"/>
    <property type="match status" value="1"/>
</dbReference>
<keyword evidence="9" id="KW-0809">Transit peptide</keyword>
<evidence type="ECO:0000256" key="15">
    <source>
        <dbReference type="SAM" id="MobiDB-lite"/>
    </source>
</evidence>
<keyword evidence="12" id="KW-0496">Mitochondrion</keyword>
<dbReference type="InterPro" id="IPR046341">
    <property type="entry name" value="SET_dom_sf"/>
</dbReference>
<dbReference type="Gene3D" id="1.10.1200.10">
    <property type="entry name" value="ACP-like"/>
    <property type="match status" value="1"/>
</dbReference>
<dbReference type="CDD" id="cd10527">
    <property type="entry name" value="SET_LSMT"/>
    <property type="match status" value="1"/>
</dbReference>
<evidence type="ECO:0000313" key="18">
    <source>
        <dbReference type="Proteomes" id="UP000037460"/>
    </source>
</evidence>
<dbReference type="PROSITE" id="PS50075">
    <property type="entry name" value="CARRIER"/>
    <property type="match status" value="1"/>
</dbReference>
<keyword evidence="4" id="KW-0813">Transport</keyword>
<evidence type="ECO:0000256" key="4">
    <source>
        <dbReference type="ARBA" id="ARBA00022448"/>
    </source>
</evidence>
<keyword evidence="11" id="KW-0443">Lipid metabolism</keyword>
<dbReference type="InterPro" id="IPR009081">
    <property type="entry name" value="PP-bd_ACP"/>
</dbReference>
<evidence type="ECO:0000256" key="1">
    <source>
        <dbReference type="ARBA" id="ARBA00004173"/>
    </source>
</evidence>
<feature type="region of interest" description="Disordered" evidence="15">
    <location>
        <begin position="222"/>
        <end position="242"/>
    </location>
</feature>
<dbReference type="Pfam" id="PF00550">
    <property type="entry name" value="PP-binding"/>
    <property type="match status" value="1"/>
</dbReference>
<evidence type="ECO:0000259" key="16">
    <source>
        <dbReference type="PROSITE" id="PS50075"/>
    </source>
</evidence>
<dbReference type="InterPro" id="IPR003231">
    <property type="entry name" value="ACP"/>
</dbReference>
<dbReference type="FunFam" id="1.10.1200.10:FF:000003">
    <property type="entry name" value="Acyl carrier protein"/>
    <property type="match status" value="1"/>
</dbReference>
<evidence type="ECO:0000313" key="17">
    <source>
        <dbReference type="EMBL" id="KOO35527.1"/>
    </source>
</evidence>
<comment type="function">
    <text evidence="14">Carrier of the growing fatty acid chain in fatty acid biosynthesis.</text>
</comment>
<sequence length="891" mass="93713">MLRRAVSRLAMAPALSRASSVLLSRPTPALARVQALRPVLPALQQRRGMGAAAFLDEADVTDRVLGCLKNFQKVDPTKVTATSHFMNDLGLDSLDAVEVVMSFEDEFAIEIPDADAEKIVSTADAIKYVLQHPHANFRVSAAAAATAAVGVGVAIYYAWQANASKLGADRLERLNEAASHLQTLGSELSKEGCEILHKAVVRVQARLRGMLVSVLPAEAKVVETPKGSSPAEPSEELSPKVEDDGFTVASSVQQLDDEGFGEYFRLHSSAFIRQPSSDCSPPEKTDAHDDAHGTSSADADRLSAIGPLKEWLDRGGPSPALVRHAESPPLLYLSSYMAFGGDAANVKLVATRRVEKGHFIMGVARSSCLHVGNPALTAARIRQVELAATALRRVGAWTTPLVDASDPGRLETIVLLTLELLDGRNSTWSPYLKSLPSARDAAPPSLWASLGEGAAAELLLDTSIGALVALDTRDLAALSAPLASLFGVAPRVNDADVRAAFTHAIGLVATRLIAGVGLVPLFDLINGMPSGEHNATIELSNLAASASAPEQAPCVAAISSRTIEAGEEVIAIVIAISSRTIEAGEEVIAIVIAISSRTIEAGEEVIAIVIAISSRTIEAGEEVIAIVIAISSRTIEAGEEVIAIVIAISSRTIEAGEEVLLSYGDLSAGAFLYMYGWLPGGDRSATGATSPHDEPTAAPHRLWGTLTPRQREVLTRFQLTPARLGVDAHCPTVSPFKLPAAQAAAGKTTTLMRQVALIASCTNQAALAAIAQTGKMGDEHGVSAAAIGARVALWLQEHVTKLCALETAPSSAVASTSRCRLSARLRRGERERLLQWYMALAAKHGLAPELVASLREACDAAGAATNKAFKKALKKPNGDSAVTRESESLTS</sequence>
<keyword evidence="6 14" id="KW-0444">Lipid biosynthesis</keyword>
<feature type="region of interest" description="Disordered" evidence="15">
    <location>
        <begin position="274"/>
        <end position="298"/>
    </location>
</feature>
<dbReference type="Proteomes" id="UP000037460">
    <property type="component" value="Unassembled WGS sequence"/>
</dbReference>
<evidence type="ECO:0000256" key="14">
    <source>
        <dbReference type="RuleBase" id="RU000722"/>
    </source>
</evidence>
<keyword evidence="8" id="KW-0276">Fatty acid metabolism</keyword>
<keyword evidence="5 14" id="KW-0596">Phosphopantetheine</keyword>
<reference evidence="18" key="1">
    <citation type="journal article" date="2015" name="PLoS Genet.">
        <title>Genome Sequence and Transcriptome Analyses of Chrysochromulina tobin: Metabolic Tools for Enhanced Algal Fitness in the Prominent Order Prymnesiales (Haptophyceae).</title>
        <authorList>
            <person name="Hovde B.T."/>
            <person name="Deodato C.R."/>
            <person name="Hunsperger H.M."/>
            <person name="Ryken S.A."/>
            <person name="Yost W."/>
            <person name="Jha R.K."/>
            <person name="Patterson J."/>
            <person name="Monnat R.J. Jr."/>
            <person name="Barlow S.B."/>
            <person name="Starkenburg S.R."/>
            <person name="Cattolico R.A."/>
        </authorList>
    </citation>
    <scope>NUCLEOTIDE SEQUENCE</scope>
    <source>
        <strain evidence="18">CCMP291</strain>
    </source>
</reference>
<evidence type="ECO:0000256" key="13">
    <source>
        <dbReference type="ARBA" id="ARBA00023160"/>
    </source>
</evidence>
<dbReference type="EMBL" id="JWZX01000833">
    <property type="protein sequence ID" value="KOO35527.1"/>
    <property type="molecule type" value="Genomic_DNA"/>
</dbReference>
<evidence type="ECO:0000256" key="3">
    <source>
        <dbReference type="ARBA" id="ARBA00010930"/>
    </source>
</evidence>
<dbReference type="GO" id="GO:0000035">
    <property type="term" value="F:acyl binding"/>
    <property type="evidence" value="ECO:0007669"/>
    <property type="project" value="TreeGrafter"/>
</dbReference>
<feature type="domain" description="Carrier" evidence="16">
    <location>
        <begin position="58"/>
        <end position="133"/>
    </location>
</feature>
<dbReference type="InterPro" id="IPR036736">
    <property type="entry name" value="ACP-like_sf"/>
</dbReference>
<dbReference type="GO" id="GO:0000036">
    <property type="term" value="F:acyl carrier activity"/>
    <property type="evidence" value="ECO:0007669"/>
    <property type="project" value="TreeGrafter"/>
</dbReference>
<comment type="caution">
    <text evidence="17">The sequence shown here is derived from an EMBL/GenBank/DDBJ whole genome shotgun (WGS) entry which is preliminary data.</text>
</comment>
<dbReference type="SUPFAM" id="SSF82199">
    <property type="entry name" value="SET domain"/>
    <property type="match status" value="1"/>
</dbReference>
<keyword evidence="18" id="KW-1185">Reference proteome</keyword>
<evidence type="ECO:0000256" key="8">
    <source>
        <dbReference type="ARBA" id="ARBA00022832"/>
    </source>
</evidence>
<dbReference type="InterPro" id="IPR006162">
    <property type="entry name" value="Ppantetheine_attach_site"/>
</dbReference>
<protein>
    <recommendedName>
        <fullName evidence="14">Acyl carrier protein</fullName>
    </recommendedName>
</protein>
<feature type="compositionally biased region" description="Basic and acidic residues" evidence="15">
    <location>
        <begin position="281"/>
        <end position="292"/>
    </location>
</feature>
<dbReference type="GO" id="GO:0005739">
    <property type="term" value="C:mitochondrion"/>
    <property type="evidence" value="ECO:0007669"/>
    <property type="project" value="UniProtKB-SubCell"/>
</dbReference>
<gene>
    <name evidence="17" type="ORF">Ctob_012489</name>
</gene>
<dbReference type="OrthoDB" id="448946at2759"/>
<dbReference type="NCBIfam" id="NF002148">
    <property type="entry name" value="PRK00982.1-2"/>
    <property type="match status" value="1"/>
</dbReference>
<evidence type="ECO:0000256" key="12">
    <source>
        <dbReference type="ARBA" id="ARBA00023128"/>
    </source>
</evidence>
<proteinExistence type="inferred from homology"/>
<keyword evidence="13 14" id="KW-0275">Fatty acid biosynthesis</keyword>
<keyword evidence="10" id="KW-0249">Electron transport</keyword>
<evidence type="ECO:0000256" key="9">
    <source>
        <dbReference type="ARBA" id="ARBA00022946"/>
    </source>
</evidence>
<keyword evidence="7" id="KW-0597">Phosphoprotein</keyword>
<evidence type="ECO:0000256" key="11">
    <source>
        <dbReference type="ARBA" id="ARBA00023098"/>
    </source>
</evidence>
<evidence type="ECO:0000256" key="5">
    <source>
        <dbReference type="ARBA" id="ARBA00022450"/>
    </source>
</evidence>
<comment type="similarity">
    <text evidence="3">Belongs to the acyl carrier protein (ACP) family.</text>
</comment>
<comment type="pathway">
    <text evidence="2">Lipid metabolism; fatty acid biosynthesis.</text>
</comment>